<dbReference type="GO" id="GO:0000287">
    <property type="term" value="F:magnesium ion binding"/>
    <property type="evidence" value="ECO:0007669"/>
    <property type="project" value="UniProtKB-UniRule"/>
</dbReference>
<dbReference type="GO" id="GO:0002189">
    <property type="term" value="C:ribose phosphate diphosphokinase complex"/>
    <property type="evidence" value="ECO:0007669"/>
    <property type="project" value="TreeGrafter"/>
</dbReference>
<name>A0A4Q0T4L7_9BACT</name>
<reference evidence="13 14" key="1">
    <citation type="submission" date="2018-11" db="EMBL/GenBank/DDBJ databases">
        <authorList>
            <person name="Mardanov A.V."/>
            <person name="Ravin N.V."/>
            <person name="Dedysh S.N."/>
        </authorList>
    </citation>
    <scope>NUCLEOTIDE SEQUENCE [LARGE SCALE GENOMIC DNA]</scope>
    <source>
        <strain evidence="13 14">AF10</strain>
    </source>
</reference>
<evidence type="ECO:0000313" key="13">
    <source>
        <dbReference type="EMBL" id="RXH57892.1"/>
    </source>
</evidence>
<gene>
    <name evidence="10" type="primary">prs</name>
    <name evidence="13" type="ORF">GRAN_1202</name>
</gene>
<dbReference type="Pfam" id="PF13793">
    <property type="entry name" value="Pribosyltran_N"/>
    <property type="match status" value="1"/>
</dbReference>
<dbReference type="InterPro" id="IPR000836">
    <property type="entry name" value="PRTase_dom"/>
</dbReference>
<evidence type="ECO:0000256" key="8">
    <source>
        <dbReference type="ARBA" id="ARBA00022842"/>
    </source>
</evidence>
<feature type="compositionally biased region" description="Polar residues" evidence="11">
    <location>
        <begin position="1"/>
        <end position="54"/>
    </location>
</feature>
<dbReference type="GO" id="GO:0006164">
    <property type="term" value="P:purine nucleotide biosynthetic process"/>
    <property type="evidence" value="ECO:0007669"/>
    <property type="project" value="TreeGrafter"/>
</dbReference>
<evidence type="ECO:0000256" key="1">
    <source>
        <dbReference type="ARBA" id="ARBA00022490"/>
    </source>
</evidence>
<dbReference type="AlphaFoldDB" id="A0A4Q0T4L7"/>
<feature type="binding site" evidence="10">
    <location>
        <position position="205"/>
    </location>
    <ligand>
        <name>Mg(2+)</name>
        <dbReference type="ChEBI" id="CHEBI:18420"/>
    </ligand>
</feature>
<dbReference type="Proteomes" id="UP000289437">
    <property type="component" value="Unassembled WGS sequence"/>
</dbReference>
<dbReference type="InterPro" id="IPR000842">
    <property type="entry name" value="PRib_PP_synth_CS"/>
</dbReference>
<keyword evidence="2 10" id="KW-0808">Transferase</keyword>
<dbReference type="EC" id="2.7.6.1" evidence="10"/>
<keyword evidence="7 10" id="KW-0067">ATP-binding</keyword>
<dbReference type="GO" id="GO:0006015">
    <property type="term" value="P:5-phosphoribose 1-diphosphate biosynthetic process"/>
    <property type="evidence" value="ECO:0007669"/>
    <property type="project" value="UniProtKB-UniRule"/>
</dbReference>
<dbReference type="CDD" id="cd06223">
    <property type="entry name" value="PRTases_typeI"/>
    <property type="match status" value="1"/>
</dbReference>
<accession>A0A4Q0T4L7</accession>
<organism evidence="13 14">
    <name type="scientific">Granulicella sibirica</name>
    <dbReference type="NCBI Taxonomy" id="2479048"/>
    <lineage>
        <taxon>Bacteria</taxon>
        <taxon>Pseudomonadati</taxon>
        <taxon>Acidobacteriota</taxon>
        <taxon>Terriglobia</taxon>
        <taxon>Terriglobales</taxon>
        <taxon>Acidobacteriaceae</taxon>
        <taxon>Granulicella</taxon>
    </lineage>
</organism>
<dbReference type="InterPro" id="IPR029099">
    <property type="entry name" value="Pribosyltran_N"/>
</dbReference>
<comment type="caution">
    <text evidence="13">The sequence shown here is derived from an EMBL/GenBank/DDBJ whole genome shotgun (WGS) entry which is preliminary data.</text>
</comment>
<keyword evidence="8 10" id="KW-0460">Magnesium</keyword>
<dbReference type="SMART" id="SM01400">
    <property type="entry name" value="Pribosyltran_N"/>
    <property type="match status" value="1"/>
</dbReference>
<sequence>MNEQDTTAVLPQNAGQANETQTGSTPAKQPTTQFVAQSGYQAQTGPPVSSNAQQGGDGGNAKTGAERKRSGRLSDDKRFKIFSGSANRPLAEEVCKFVGVPLGETRLQRFSDGEVHFQLLENVRGADVFLIQPTCFPVDQHLVELLIMMDALKRASAGRVTVVIPYYGYARQDRKDRPRVAITSKLVADLLTSAGANRALLVDLHAAQIQGFFNIPVDHLFASPVLVSHFRDMNLPNLTVVSPDAGGVERARFFAKKLDVPLAIVDKRRTDINVSEVMNVIGDVKGRTCLILDDIIDTAGTLVKTVDALLDQGAEKVYACASHPVLSGPAIERIAASRLEQLVVTNTIPLQPEAQQISKIKVLSIAGLLGRAIESIHMETSVSTLFN</sequence>
<dbReference type="InterPro" id="IPR037515">
    <property type="entry name" value="Rib-P_diPkinase_bac"/>
</dbReference>
<dbReference type="FunFam" id="3.40.50.2020:FF:000007">
    <property type="entry name" value="Ribose-phosphate pyrophosphokinase"/>
    <property type="match status" value="1"/>
</dbReference>
<evidence type="ECO:0000256" key="6">
    <source>
        <dbReference type="ARBA" id="ARBA00022777"/>
    </source>
</evidence>
<comment type="subcellular location">
    <subcellularLocation>
        <location evidence="10">Cytoplasm</location>
    </subcellularLocation>
</comment>
<comment type="pathway">
    <text evidence="10">Metabolic intermediate biosynthesis; 5-phospho-alpha-D-ribose 1-diphosphate biosynthesis; 5-phospho-alpha-D-ribose 1-diphosphate from D-ribose 5-phosphate (route I): step 1/1.</text>
</comment>
<keyword evidence="4 10" id="KW-0545">Nucleotide biosynthesis</keyword>
<evidence type="ECO:0000256" key="7">
    <source>
        <dbReference type="ARBA" id="ARBA00022840"/>
    </source>
</evidence>
<dbReference type="Gene3D" id="3.40.50.2020">
    <property type="match status" value="2"/>
</dbReference>
<dbReference type="PROSITE" id="PS00114">
    <property type="entry name" value="PRPP_SYNTHASE"/>
    <property type="match status" value="1"/>
</dbReference>
<comment type="function">
    <text evidence="10">Involved in the biosynthesis of the central metabolite phospho-alpha-D-ribosyl-1-pyrophosphate (PRPP) via the transfer of pyrophosphoryl group from ATP to 1-hydroxyl of ribose-5-phosphate (Rib-5-P).</text>
</comment>
<evidence type="ECO:0000259" key="12">
    <source>
        <dbReference type="Pfam" id="PF13793"/>
    </source>
</evidence>
<protein>
    <recommendedName>
        <fullName evidence="10">Ribose-phosphate pyrophosphokinase</fullName>
        <shortName evidence="10">RPPK</shortName>
        <ecNumber evidence="10">2.7.6.1</ecNumber>
    </recommendedName>
    <alternativeName>
        <fullName evidence="10">5-phospho-D-ribosyl alpha-1-diphosphate synthase</fullName>
    </alternativeName>
    <alternativeName>
        <fullName evidence="10">Phosphoribosyl diphosphate synthase</fullName>
    </alternativeName>
    <alternativeName>
        <fullName evidence="10">Phosphoribosyl pyrophosphate synthase</fullName>
        <shortName evidence="10">P-Rib-PP synthase</shortName>
        <shortName evidence="10">PRPP synthase</shortName>
        <shortName evidence="10">PRPPase</shortName>
    </alternativeName>
</protein>
<evidence type="ECO:0000256" key="11">
    <source>
        <dbReference type="SAM" id="MobiDB-lite"/>
    </source>
</evidence>
<evidence type="ECO:0000256" key="4">
    <source>
        <dbReference type="ARBA" id="ARBA00022727"/>
    </source>
</evidence>
<dbReference type="InterPro" id="IPR005946">
    <property type="entry name" value="Rib-P_diPkinase"/>
</dbReference>
<dbReference type="EMBL" id="RDSM01000001">
    <property type="protein sequence ID" value="RXH57892.1"/>
    <property type="molecule type" value="Genomic_DNA"/>
</dbReference>
<dbReference type="PANTHER" id="PTHR10210">
    <property type="entry name" value="RIBOSE-PHOSPHATE DIPHOSPHOKINASE FAMILY MEMBER"/>
    <property type="match status" value="1"/>
</dbReference>
<dbReference type="PANTHER" id="PTHR10210:SF41">
    <property type="entry name" value="RIBOSE-PHOSPHATE PYROPHOSPHOKINASE 1, CHLOROPLASTIC"/>
    <property type="match status" value="1"/>
</dbReference>
<dbReference type="GO" id="GO:0005737">
    <property type="term" value="C:cytoplasm"/>
    <property type="evidence" value="ECO:0007669"/>
    <property type="project" value="UniProtKB-SubCell"/>
</dbReference>
<dbReference type="NCBIfam" id="TIGR01251">
    <property type="entry name" value="ribP_PPkin"/>
    <property type="match status" value="1"/>
</dbReference>
<comment type="catalytic activity">
    <reaction evidence="9 10">
        <text>D-ribose 5-phosphate + ATP = 5-phospho-alpha-D-ribose 1-diphosphate + AMP + H(+)</text>
        <dbReference type="Rhea" id="RHEA:15609"/>
        <dbReference type="ChEBI" id="CHEBI:15378"/>
        <dbReference type="ChEBI" id="CHEBI:30616"/>
        <dbReference type="ChEBI" id="CHEBI:58017"/>
        <dbReference type="ChEBI" id="CHEBI:78346"/>
        <dbReference type="ChEBI" id="CHEBI:456215"/>
        <dbReference type="EC" id="2.7.6.1"/>
    </reaction>
</comment>
<evidence type="ECO:0000256" key="2">
    <source>
        <dbReference type="ARBA" id="ARBA00022679"/>
    </source>
</evidence>
<dbReference type="HAMAP" id="MF_00583_B">
    <property type="entry name" value="RibP_PPkinase_B"/>
    <property type="match status" value="1"/>
</dbReference>
<feature type="binding site" evidence="10">
    <location>
        <begin position="297"/>
        <end position="301"/>
    </location>
    <ligand>
        <name>D-ribose 5-phosphate</name>
        <dbReference type="ChEBI" id="CHEBI:78346"/>
    </ligand>
</feature>
<comment type="similarity">
    <text evidence="10">Belongs to the ribose-phosphate pyrophosphokinase family. Class I subfamily.</text>
</comment>
<dbReference type="NCBIfam" id="NF002320">
    <property type="entry name" value="PRK01259.1"/>
    <property type="match status" value="1"/>
</dbReference>
<evidence type="ECO:0000256" key="10">
    <source>
        <dbReference type="HAMAP-Rule" id="MF_00583"/>
    </source>
</evidence>
<feature type="binding site" evidence="10">
    <location>
        <begin position="171"/>
        <end position="172"/>
    </location>
    <ligand>
        <name>ATP</name>
        <dbReference type="ChEBI" id="CHEBI:30616"/>
    </ligand>
</feature>
<evidence type="ECO:0000256" key="9">
    <source>
        <dbReference type="ARBA" id="ARBA00049535"/>
    </source>
</evidence>
<keyword evidence="3 10" id="KW-0479">Metal-binding</keyword>
<feature type="region of interest" description="Disordered" evidence="11">
    <location>
        <begin position="1"/>
        <end position="72"/>
    </location>
</feature>
<comment type="cofactor">
    <cofactor evidence="10">
        <name>Mg(2+)</name>
        <dbReference type="ChEBI" id="CHEBI:18420"/>
    </cofactor>
    <text evidence="10">Binds 2 Mg(2+) ions per subunit.</text>
</comment>
<feature type="binding site" evidence="10">
    <location>
        <begin position="112"/>
        <end position="114"/>
    </location>
    <ligand>
        <name>ATP</name>
        <dbReference type="ChEBI" id="CHEBI:30616"/>
    </ligand>
</feature>
<dbReference type="GO" id="GO:0004749">
    <property type="term" value="F:ribose phosphate diphosphokinase activity"/>
    <property type="evidence" value="ECO:0007669"/>
    <property type="project" value="UniProtKB-UniRule"/>
</dbReference>
<evidence type="ECO:0000256" key="5">
    <source>
        <dbReference type="ARBA" id="ARBA00022741"/>
    </source>
</evidence>
<keyword evidence="1 10" id="KW-0963">Cytoplasm</keyword>
<evidence type="ECO:0000256" key="3">
    <source>
        <dbReference type="ARBA" id="ARBA00022723"/>
    </source>
</evidence>
<dbReference type="GO" id="GO:0005524">
    <property type="term" value="F:ATP binding"/>
    <property type="evidence" value="ECO:0007669"/>
    <property type="project" value="UniProtKB-KW"/>
</dbReference>
<keyword evidence="14" id="KW-1185">Reference proteome</keyword>
<feature type="binding site" evidence="10">
    <location>
        <position position="269"/>
    </location>
    <ligand>
        <name>D-ribose 5-phosphate</name>
        <dbReference type="ChEBI" id="CHEBI:78346"/>
    </ligand>
</feature>
<dbReference type="SUPFAM" id="SSF53271">
    <property type="entry name" value="PRTase-like"/>
    <property type="match status" value="1"/>
</dbReference>
<dbReference type="InterPro" id="IPR029057">
    <property type="entry name" value="PRTase-like"/>
</dbReference>
<feature type="binding site" evidence="10">
    <location>
        <position position="293"/>
    </location>
    <ligand>
        <name>D-ribose 5-phosphate</name>
        <dbReference type="ChEBI" id="CHEBI:78346"/>
    </ligand>
</feature>
<reference evidence="14" key="2">
    <citation type="submission" date="2019-02" db="EMBL/GenBank/DDBJ databases">
        <title>Granulicella sibirica sp. nov., a psychrotolerant acidobacterium isolated from an organic soil layer in forested tundra, West Siberia.</title>
        <authorList>
            <person name="Oshkin I.Y."/>
            <person name="Kulichevskaya I.S."/>
            <person name="Rijpstra W.I.C."/>
            <person name="Sinninghe Damste J.S."/>
            <person name="Rakitin A.L."/>
            <person name="Ravin N.V."/>
            <person name="Dedysh S.N."/>
        </authorList>
    </citation>
    <scope>NUCLEOTIDE SEQUENCE [LARGE SCALE GENOMIC DNA]</scope>
    <source>
        <strain evidence="14">AF10</strain>
    </source>
</reference>
<proteinExistence type="inferred from homology"/>
<dbReference type="GO" id="GO:0009156">
    <property type="term" value="P:ribonucleoside monophosphate biosynthetic process"/>
    <property type="evidence" value="ECO:0007669"/>
    <property type="project" value="InterPro"/>
</dbReference>
<dbReference type="UniPathway" id="UPA00087">
    <property type="reaction ID" value="UER00172"/>
</dbReference>
<dbReference type="FunFam" id="3.40.50.2020:FF:000002">
    <property type="entry name" value="Ribose-phosphate pyrophosphokinase"/>
    <property type="match status" value="1"/>
</dbReference>
<keyword evidence="5 10" id="KW-0547">Nucleotide-binding</keyword>
<dbReference type="Pfam" id="PF14572">
    <property type="entry name" value="Pribosyl_synth"/>
    <property type="match status" value="1"/>
</dbReference>
<feature type="domain" description="Ribose-phosphate pyrophosphokinase N-terminal" evidence="12">
    <location>
        <begin position="80"/>
        <end position="195"/>
    </location>
</feature>
<feature type="binding site" evidence="10">
    <location>
        <position position="244"/>
    </location>
    <ligand>
        <name>Mg(2+)</name>
        <dbReference type="ChEBI" id="CHEBI:18420"/>
    </ligand>
</feature>
<keyword evidence="6 10" id="KW-0418">Kinase</keyword>
<evidence type="ECO:0000313" key="14">
    <source>
        <dbReference type="Proteomes" id="UP000289437"/>
    </source>
</evidence>
<feature type="active site" evidence="10">
    <location>
        <position position="267"/>
    </location>
</feature>
<comment type="subunit">
    <text evidence="10">Homohexamer.</text>
</comment>
<dbReference type="GO" id="GO:0016301">
    <property type="term" value="F:kinase activity"/>
    <property type="evidence" value="ECO:0007669"/>
    <property type="project" value="UniProtKB-KW"/>
</dbReference>